<feature type="transmembrane region" description="Helical" evidence="9">
    <location>
        <begin position="567"/>
        <end position="594"/>
    </location>
</feature>
<dbReference type="InterPro" id="IPR027417">
    <property type="entry name" value="P-loop_NTPase"/>
</dbReference>
<dbReference type="SUPFAM" id="SSF52540">
    <property type="entry name" value="P-loop containing nucleoside triphosphate hydrolases"/>
    <property type="match status" value="1"/>
</dbReference>
<dbReference type="InterPro" id="IPR001841">
    <property type="entry name" value="Znf_RING"/>
</dbReference>
<feature type="compositionally biased region" description="Basic and acidic residues" evidence="8">
    <location>
        <begin position="636"/>
        <end position="645"/>
    </location>
</feature>
<dbReference type="Proteomes" id="UP000694569">
    <property type="component" value="Unplaced"/>
</dbReference>
<dbReference type="PANTHER" id="PTHR10751">
    <property type="entry name" value="GUANYLATE BINDING PROTEIN"/>
    <property type="match status" value="1"/>
</dbReference>
<evidence type="ECO:0000256" key="3">
    <source>
        <dbReference type="ARBA" id="ARBA00022771"/>
    </source>
</evidence>
<feature type="region of interest" description="Disordered" evidence="8">
    <location>
        <begin position="636"/>
        <end position="665"/>
    </location>
</feature>
<evidence type="ECO:0000313" key="13">
    <source>
        <dbReference type="Proteomes" id="UP000694569"/>
    </source>
</evidence>
<dbReference type="Pfam" id="PF15227">
    <property type="entry name" value="zf-C3HC4_4"/>
    <property type="match status" value="1"/>
</dbReference>
<organism evidence="12 13">
    <name type="scientific">Leptobrachium leishanense</name>
    <name type="common">Leishan spiny toad</name>
    <dbReference type="NCBI Taxonomy" id="445787"/>
    <lineage>
        <taxon>Eukaryota</taxon>
        <taxon>Metazoa</taxon>
        <taxon>Chordata</taxon>
        <taxon>Craniata</taxon>
        <taxon>Vertebrata</taxon>
        <taxon>Euteleostomi</taxon>
        <taxon>Amphibia</taxon>
        <taxon>Batrachia</taxon>
        <taxon>Anura</taxon>
        <taxon>Pelobatoidea</taxon>
        <taxon>Megophryidae</taxon>
        <taxon>Leptobrachium</taxon>
    </lineage>
</organism>
<accession>A0A8C5QUI7</accession>
<evidence type="ECO:0000256" key="4">
    <source>
        <dbReference type="ARBA" id="ARBA00022833"/>
    </source>
</evidence>
<dbReference type="Gene3D" id="3.40.50.300">
    <property type="entry name" value="P-loop containing nucleotide triphosphate hydrolases"/>
    <property type="match status" value="1"/>
</dbReference>
<evidence type="ECO:0000256" key="9">
    <source>
        <dbReference type="SAM" id="Phobius"/>
    </source>
</evidence>
<feature type="domain" description="GB1/RHD3-type G" evidence="11">
    <location>
        <begin position="185"/>
        <end position="458"/>
    </location>
</feature>
<evidence type="ECO:0000256" key="6">
    <source>
        <dbReference type="PROSITE-ProRule" id="PRU00175"/>
    </source>
</evidence>
<comment type="similarity">
    <text evidence="7">Belongs to the TRAFAC class dynamin-like GTPase superfamily. GB1/RHD3 GTPase family.</text>
</comment>
<sequence length="665" mass="73451">MTTWGRDSSEQDRPSLVSVHHWLLLVAPPIAGSRFLAPSVCPELSMGNSSNKPAPAAAAMPREGAAHFHKLEEDIMCSICLHELQEPVSIACGHTFCRACISSYWSMTQLCGYRCPECRSICPKDQLIPVHRLRNLVTKVQLVKEELARKEKEAPVHLVYSDSAGKLQVDDEAVTRLFLSDEVSSYPACLICVIGEKRRGKSFLLNYILRALSCLEQKQSPGLGSEHDDLEGFGWEAGTNGVTKGIWIWSRPFILERAGEKMAVYVVDTEGSLDLQGDRETSIKLSALSMVLSSYLIFNVSSSLKTTEMDYLEVYLHISELTGKSFLLNSLQHLDILVRDWHDPEKCGRIAGREYIDRETETLRKRSEHRQVFETLRSPSVSCSVLPNPGKGVVRPSGKGRLSEMDEDFRRELTCYITELVRGVWKHRKTDIHGEHVTCVCLGEILKEFVSVLRNEQYRFMTPAEMFCAFENQKIKTRFLRLFEDFKESEVLSDSLFKVLGVRPQRMKEKVEDKVSHLLADYEMRIVNCGITGKQTLVDEMKSELQEKQEALCAEYSKKFTKCAVGVGLAVGGGVLSLAGGVVGAAVAATVLAAEAVTILGSTTATMVASVVGGSVAMGAIGGGVGAGVGKAIGQREKKKQEKATGESLSQETTTDTELLVNKDQ</sequence>
<keyword evidence="9" id="KW-0812">Transmembrane</keyword>
<dbReference type="PROSITE" id="PS51715">
    <property type="entry name" value="G_GB1_RHD3"/>
    <property type="match status" value="1"/>
</dbReference>
<dbReference type="Ensembl" id="ENSLLET00000044641.1">
    <property type="protein sequence ID" value="ENSLLEP00000042930.1"/>
    <property type="gene ID" value="ENSLLEG00000027298.1"/>
</dbReference>
<dbReference type="InterPro" id="IPR013083">
    <property type="entry name" value="Znf_RING/FYVE/PHD"/>
</dbReference>
<evidence type="ECO:0000256" key="5">
    <source>
        <dbReference type="ARBA" id="ARBA00023134"/>
    </source>
</evidence>
<keyword evidence="2" id="KW-0547">Nucleotide-binding</keyword>
<dbReference type="Pfam" id="PF02263">
    <property type="entry name" value="GBP"/>
    <property type="match status" value="1"/>
</dbReference>
<dbReference type="PROSITE" id="PS50089">
    <property type="entry name" value="ZF_RING_2"/>
    <property type="match status" value="1"/>
</dbReference>
<dbReference type="InterPro" id="IPR030386">
    <property type="entry name" value="G_GB1_RHD3_dom"/>
</dbReference>
<reference evidence="12" key="1">
    <citation type="submission" date="2025-08" db="UniProtKB">
        <authorList>
            <consortium name="Ensembl"/>
        </authorList>
    </citation>
    <scope>IDENTIFICATION</scope>
</reference>
<proteinExistence type="inferred from homology"/>
<keyword evidence="13" id="KW-1185">Reference proteome</keyword>
<evidence type="ECO:0008006" key="14">
    <source>
        <dbReference type="Google" id="ProtNLM"/>
    </source>
</evidence>
<dbReference type="GO" id="GO:0005525">
    <property type="term" value="F:GTP binding"/>
    <property type="evidence" value="ECO:0007669"/>
    <property type="project" value="UniProtKB-KW"/>
</dbReference>
<evidence type="ECO:0000256" key="7">
    <source>
        <dbReference type="PROSITE-ProRule" id="PRU01052"/>
    </source>
</evidence>
<protein>
    <recommendedName>
        <fullName evidence="14">RING finger protein 112</fullName>
    </recommendedName>
</protein>
<evidence type="ECO:0000256" key="2">
    <source>
        <dbReference type="ARBA" id="ARBA00022741"/>
    </source>
</evidence>
<dbReference type="GeneTree" id="ENSGT00940000160153"/>
<evidence type="ECO:0000313" key="12">
    <source>
        <dbReference type="Ensembl" id="ENSLLEP00000042930.1"/>
    </source>
</evidence>
<dbReference type="SUPFAM" id="SSF57850">
    <property type="entry name" value="RING/U-box"/>
    <property type="match status" value="1"/>
</dbReference>
<keyword evidence="4" id="KW-0862">Zinc</keyword>
<dbReference type="GO" id="GO:0008270">
    <property type="term" value="F:zinc ion binding"/>
    <property type="evidence" value="ECO:0007669"/>
    <property type="project" value="UniProtKB-KW"/>
</dbReference>
<dbReference type="PROSITE" id="PS00518">
    <property type="entry name" value="ZF_RING_1"/>
    <property type="match status" value="1"/>
</dbReference>
<dbReference type="InterPro" id="IPR017907">
    <property type="entry name" value="Znf_RING_CS"/>
</dbReference>
<evidence type="ECO:0000259" key="10">
    <source>
        <dbReference type="PROSITE" id="PS50089"/>
    </source>
</evidence>
<evidence type="ECO:0000256" key="8">
    <source>
        <dbReference type="SAM" id="MobiDB-lite"/>
    </source>
</evidence>
<feature type="transmembrane region" description="Helical" evidence="9">
    <location>
        <begin position="606"/>
        <end position="630"/>
    </location>
</feature>
<feature type="domain" description="RING-type" evidence="10">
    <location>
        <begin position="77"/>
        <end position="119"/>
    </location>
</feature>
<dbReference type="InterPro" id="IPR015894">
    <property type="entry name" value="Guanylate-bd_N"/>
</dbReference>
<keyword evidence="9" id="KW-1133">Transmembrane helix</keyword>
<evidence type="ECO:0000256" key="1">
    <source>
        <dbReference type="ARBA" id="ARBA00022723"/>
    </source>
</evidence>
<dbReference type="AlphaFoldDB" id="A0A8C5QUI7"/>
<dbReference type="Gene3D" id="3.30.40.10">
    <property type="entry name" value="Zinc/RING finger domain, C3HC4 (zinc finger)"/>
    <property type="match status" value="1"/>
</dbReference>
<feature type="compositionally biased region" description="Polar residues" evidence="8">
    <location>
        <begin position="647"/>
        <end position="657"/>
    </location>
</feature>
<dbReference type="SMART" id="SM00184">
    <property type="entry name" value="RING"/>
    <property type="match status" value="1"/>
</dbReference>
<dbReference type="OrthoDB" id="6270329at2759"/>
<dbReference type="GO" id="GO:0003924">
    <property type="term" value="F:GTPase activity"/>
    <property type="evidence" value="ECO:0007669"/>
    <property type="project" value="InterPro"/>
</dbReference>
<evidence type="ECO:0000259" key="11">
    <source>
        <dbReference type="PROSITE" id="PS51715"/>
    </source>
</evidence>
<keyword evidence="9" id="KW-0472">Membrane</keyword>
<reference evidence="12" key="2">
    <citation type="submission" date="2025-09" db="UniProtKB">
        <authorList>
            <consortium name="Ensembl"/>
        </authorList>
    </citation>
    <scope>IDENTIFICATION</scope>
</reference>
<name>A0A8C5QUI7_9ANUR</name>
<keyword evidence="1" id="KW-0479">Metal-binding</keyword>
<keyword evidence="3 6" id="KW-0863">Zinc-finger</keyword>
<keyword evidence="5" id="KW-0342">GTP-binding</keyword>